<gene>
    <name evidence="5" type="primary">TARBP1</name>
    <name evidence="5" type="ORF">HK100_000843</name>
</gene>
<dbReference type="Pfam" id="PF00588">
    <property type="entry name" value="SpoU_methylase"/>
    <property type="match status" value="1"/>
</dbReference>
<protein>
    <submittedName>
        <fullName evidence="5">Tar (HIV-1) RNA binding protein 1</fullName>
    </submittedName>
</protein>
<dbReference type="GO" id="GO:0003723">
    <property type="term" value="F:RNA binding"/>
    <property type="evidence" value="ECO:0007669"/>
    <property type="project" value="InterPro"/>
</dbReference>
<dbReference type="Proteomes" id="UP001211907">
    <property type="component" value="Unassembled WGS sequence"/>
</dbReference>
<dbReference type="Gene3D" id="3.40.1280.10">
    <property type="match status" value="1"/>
</dbReference>
<keyword evidence="1" id="KW-0489">Methyltransferase</keyword>
<dbReference type="InterPro" id="IPR029028">
    <property type="entry name" value="Alpha/beta_knot_MTases"/>
</dbReference>
<dbReference type="InterPro" id="IPR001537">
    <property type="entry name" value="SpoU_MeTrfase"/>
</dbReference>
<accession>A0AAD5SXQ3</accession>
<dbReference type="SUPFAM" id="SSF75217">
    <property type="entry name" value="alpha/beta knot"/>
    <property type="match status" value="1"/>
</dbReference>
<evidence type="ECO:0000256" key="2">
    <source>
        <dbReference type="ARBA" id="ARBA00022679"/>
    </source>
</evidence>
<feature type="domain" description="tRNA/rRNA methyltransferase SpoU type" evidence="4">
    <location>
        <begin position="1670"/>
        <end position="1813"/>
    </location>
</feature>
<dbReference type="GO" id="GO:0030488">
    <property type="term" value="P:tRNA methylation"/>
    <property type="evidence" value="ECO:0007669"/>
    <property type="project" value="InterPro"/>
</dbReference>
<feature type="region of interest" description="Disordered" evidence="3">
    <location>
        <begin position="211"/>
        <end position="247"/>
    </location>
</feature>
<dbReference type="InterPro" id="IPR045330">
    <property type="entry name" value="TRM3/TARBP1"/>
</dbReference>
<dbReference type="EMBL" id="JADGJH010001173">
    <property type="protein sequence ID" value="KAJ3117352.1"/>
    <property type="molecule type" value="Genomic_DNA"/>
</dbReference>
<feature type="region of interest" description="Disordered" evidence="3">
    <location>
        <begin position="606"/>
        <end position="639"/>
    </location>
</feature>
<evidence type="ECO:0000256" key="3">
    <source>
        <dbReference type="SAM" id="MobiDB-lite"/>
    </source>
</evidence>
<evidence type="ECO:0000313" key="6">
    <source>
        <dbReference type="Proteomes" id="UP001211907"/>
    </source>
</evidence>
<keyword evidence="6" id="KW-1185">Reference proteome</keyword>
<name>A0AAD5SXQ3_9FUNG</name>
<dbReference type="PANTHER" id="PTHR12029:SF11">
    <property type="entry name" value="METHYLTRANSFERASE TARBP1-RELATED"/>
    <property type="match status" value="1"/>
</dbReference>
<evidence type="ECO:0000259" key="4">
    <source>
        <dbReference type="Pfam" id="PF00588"/>
    </source>
</evidence>
<evidence type="ECO:0000256" key="1">
    <source>
        <dbReference type="ARBA" id="ARBA00022603"/>
    </source>
</evidence>
<dbReference type="GO" id="GO:0016423">
    <property type="term" value="F:tRNA (guanine) methyltransferase activity"/>
    <property type="evidence" value="ECO:0007669"/>
    <property type="project" value="InterPro"/>
</dbReference>
<dbReference type="CDD" id="cd18091">
    <property type="entry name" value="SpoU-like_TRM3-like"/>
    <property type="match status" value="1"/>
</dbReference>
<sequence>MSEEHTGQYLQGNRPQTDGIVRSLSTSRLGRQPSSTNIQSANLLPRLPHFPIQNKNDVQNATIEISNKEATVFSETMSPASTSTNNIERQEHEYEIVRASGLRRKTILIDLHDPEAPISRLLTYGEEYPASSQISVVSENIEEDQNSNPTTPAGSRKVSLANEIAGSTSAVIGRRKTSILFNTRNTNMSTIESTPNLGEGIKRQQSVSFAADYEPKRSSSITPAKQGSFSPAKSSREGSMNQSRRSTASLFATPPQYNNLQNKSVPENGVVGFNFPVHTSDVGGRLFPIKQPENRITSMTVGIKDTPVNIVNAKVPAGPNHAVLAEARRRCRDRNADVLAMVGTYDPWPIFWPNAKQEKEKRMKKGRPTGDEWKRNQENVPKDVEKINGARESVESILTQFLPSNKGGKTIADVSSIPSATAAIKAAIRLGLLPPEIISSYLERYLKLVQSSPTSPARLEAESLCCTLSNTFLASTILDITATFNLVVSERAEPLIQSLSYKTDLLVNILENEASIANNSLTELLSLSLHISLSPDYPRSVQSRLVSTVVPLFFNYLQADLVCNEIWNTITVSSLKNTRSQTFIMAILVHNFNHFFGLTSKSIEKEKFEPPKSSQKKKLRRQNAKEGIMSDGGRLGDGTIVNEKDDDRIDWDELEIGSFPVLDLRHRTEFWELIHNGLVCGEHLIEKYCLFLLKRVVDYCSKSKDDIEIPGSLETASLYNVSGLGSFVSPFGEKVRMFIKQITYLSSDKPKCLDLLITFCVNFSARASCIYVLMGLNDVATEIGTESNFAVLGPKTVSKFSEMMMSNRAASIWTKNFSKFDAQQLFCKLATNIVITFSDSKLFTFKDISAILRGLYQTPASPLFDKTRAWCLKGFGAKKAGNQWLSSEISVAVKLQLTADTTVSMDLNGAENIASMVALLFRNLPDLRLALKPLLSRLQTLNSSAAYAPSGTSQRAVILICAILDILTDVPNLGTNNGFSAIFGQDLSELVVVCVAAIKIGKYNDSTPVFVLRNYARVLKECFTQYSKCFGVDVSFVRETIREFVLAIESSKLRFGDGTQTHHDIFCRLVGLKVAFEVSRFLKHTDISINKAEKILEIILKDLKWLKPVSNEKINWSEVQNEIQIFKYEAMEAVLDFIITAKYTMTHKSVEFIVVNCSESVRKTSNIAVPHIFRALTRVIEIVSATDSALEYHNDVICSVIKDGMDLVIENLVNAKNFAILCEAYTKMVFCPSLLYASVKNEKLKSVITESLLVFADIFISFLLFGPTRDRATDQDRMDAVISYNLKMPYILKSWNSAEVEDSFGTTELNFNCMDYVLRVKANDILSRLKPENEIHREFGQLVLSKLLDLHLSNKYFAKFEATYEHRMQTRIWCSIHVLIGYVLNIEEFAEKFVEAVKGDLIVSTRSLLDWAAIRVFLKHPDVTSKAWDCLKNFDLKAPIICSFFSILKHVGPLLPSSHQKSFYDMLFDKILPWLTSNHFTIRLYAQYVAYEAWQYCSTHKQQNGLETVIDTHANSFGAIIKFVEKNNDCIKHRKQAVKLYFVGGGFHPVDDVSMDFIFRGSLLISGITDEEKISGRAFDRICGVSARHLKTLHPVARKFLWSSKLMQELDDNNAVRAEVRDIEEEYFEVAGGEMELSLQRKIEPWETMMENDTDFSIATRIKTRERFPLIVVASLITKAPNLGGLCRTCEIFNTELLVVGDMRVREDPSFLVTAVTAEKWMPMQEVPYRGNSIKEFLIERKQAGYAIVGIEQASNSVSLNTFEFPPKVVLLLGKEKLGIPAEYMVLLDHVIEIEQFGVVRSLNVHVSGALVVHAFAKQRSVK</sequence>
<organism evidence="5 6">
    <name type="scientific">Physocladia obscura</name>
    <dbReference type="NCBI Taxonomy" id="109957"/>
    <lineage>
        <taxon>Eukaryota</taxon>
        <taxon>Fungi</taxon>
        <taxon>Fungi incertae sedis</taxon>
        <taxon>Chytridiomycota</taxon>
        <taxon>Chytridiomycota incertae sedis</taxon>
        <taxon>Chytridiomycetes</taxon>
        <taxon>Chytridiales</taxon>
        <taxon>Chytriomycetaceae</taxon>
        <taxon>Physocladia</taxon>
    </lineage>
</organism>
<keyword evidence="2" id="KW-0808">Transferase</keyword>
<reference evidence="5" key="1">
    <citation type="submission" date="2020-05" db="EMBL/GenBank/DDBJ databases">
        <title>Phylogenomic resolution of chytrid fungi.</title>
        <authorList>
            <person name="Stajich J.E."/>
            <person name="Amses K."/>
            <person name="Simmons R."/>
            <person name="Seto K."/>
            <person name="Myers J."/>
            <person name="Bonds A."/>
            <person name="Quandt C.A."/>
            <person name="Barry K."/>
            <person name="Liu P."/>
            <person name="Grigoriev I."/>
            <person name="Longcore J.E."/>
            <person name="James T.Y."/>
        </authorList>
    </citation>
    <scope>NUCLEOTIDE SEQUENCE</scope>
    <source>
        <strain evidence="5">JEL0513</strain>
    </source>
</reference>
<feature type="compositionally biased region" description="Polar residues" evidence="3">
    <location>
        <begin position="218"/>
        <end position="247"/>
    </location>
</feature>
<evidence type="ECO:0000313" key="5">
    <source>
        <dbReference type="EMBL" id="KAJ3117352.1"/>
    </source>
</evidence>
<dbReference type="PANTHER" id="PTHR12029">
    <property type="entry name" value="RNA METHYLTRANSFERASE"/>
    <property type="match status" value="1"/>
</dbReference>
<proteinExistence type="predicted"/>
<comment type="caution">
    <text evidence="5">The sequence shown here is derived from an EMBL/GenBank/DDBJ whole genome shotgun (WGS) entry which is preliminary data.</text>
</comment>
<dbReference type="InterPro" id="IPR044748">
    <property type="entry name" value="Trm3/TARBP1_C"/>
</dbReference>
<dbReference type="InterPro" id="IPR029026">
    <property type="entry name" value="tRNA_m1G_MTases_N"/>
</dbReference>
<feature type="region of interest" description="Disordered" evidence="3">
    <location>
        <begin position="139"/>
        <end position="158"/>
    </location>
</feature>